<keyword evidence="5 8" id="KW-0408">Iron</keyword>
<evidence type="ECO:0000256" key="2">
    <source>
        <dbReference type="ARBA" id="ARBA00022434"/>
    </source>
</evidence>
<dbReference type="GO" id="GO:0006879">
    <property type="term" value="P:intracellular iron ion homeostasis"/>
    <property type="evidence" value="ECO:0007669"/>
    <property type="project" value="UniProtKB-KW"/>
</dbReference>
<evidence type="ECO:0000313" key="12">
    <source>
        <dbReference type="Proteomes" id="UP001497525"/>
    </source>
</evidence>
<dbReference type="EMBL" id="CAXLJL010000667">
    <property type="protein sequence ID" value="CAL5139873.1"/>
    <property type="molecule type" value="Genomic_DNA"/>
</dbReference>
<dbReference type="GO" id="GO:0004322">
    <property type="term" value="F:ferroxidase activity"/>
    <property type="evidence" value="ECO:0007669"/>
    <property type="project" value="UniProtKB-EC"/>
</dbReference>
<dbReference type="InterPro" id="IPR009040">
    <property type="entry name" value="Ferritin-like_diiron"/>
</dbReference>
<dbReference type="InterPro" id="IPR001519">
    <property type="entry name" value="Ferritin"/>
</dbReference>
<dbReference type="PROSITE" id="PS50905">
    <property type="entry name" value="FERRITIN_LIKE"/>
    <property type="match status" value="1"/>
</dbReference>
<dbReference type="Gene3D" id="1.20.1260.10">
    <property type="match status" value="1"/>
</dbReference>
<evidence type="ECO:0000256" key="4">
    <source>
        <dbReference type="ARBA" id="ARBA00023002"/>
    </source>
</evidence>
<comment type="similarity">
    <text evidence="1 9">Belongs to the ferritin family.</text>
</comment>
<evidence type="ECO:0000256" key="5">
    <source>
        <dbReference type="ARBA" id="ARBA00023004"/>
    </source>
</evidence>
<protein>
    <recommendedName>
        <fullName evidence="9">Ferritin</fullName>
        <ecNumber evidence="9">1.16.3.1</ecNumber>
    </recommendedName>
</protein>
<dbReference type="InterPro" id="IPR008331">
    <property type="entry name" value="Ferritin_DPS_dom"/>
</dbReference>
<comment type="function">
    <text evidence="6">Stores iron in a soluble, non-toxic, readily available form. Important for iron homeostasis. Has ferroxidase activity. Iron is taken up in the ferrous form and deposited as ferric hydroxides after oxidation.</text>
</comment>
<evidence type="ECO:0000256" key="3">
    <source>
        <dbReference type="ARBA" id="ARBA00022723"/>
    </source>
</evidence>
<keyword evidence="4 9" id="KW-0560">Oxidoreductase</keyword>
<dbReference type="EC" id="1.16.3.1" evidence="9"/>
<dbReference type="SUPFAM" id="SSF47240">
    <property type="entry name" value="Ferritin-like"/>
    <property type="match status" value="1"/>
</dbReference>
<sequence>MQSAKLNFPSESEQVITQTILLTQNASLTYDLLAATSAGEEVSMPGFCKFFRLCSLRTRKMSERWINWLVMRGGKLQISEINPLYPAGDILQQGIEKLLSYALETEKKLEQQMRYVHQVARSKGDLATAEFIENKFLPQQIYVIRMMVNFVNGLRVSQNAYIYDRTTVMEFTKKIHKSLLERHQMLGGSDLFNEDFKPSGWSMPQVNNSIMITAFIYPID</sequence>
<dbReference type="AlphaFoldDB" id="A0AAV2TYB9"/>
<evidence type="ECO:0000256" key="1">
    <source>
        <dbReference type="ARBA" id="ARBA00007513"/>
    </source>
</evidence>
<gene>
    <name evidence="11" type="ORF">CDAUBV1_LOCUS15068</name>
</gene>
<comment type="function">
    <text evidence="9">Stores iron in a soluble, non-toxic, readily available form. Important for iron homeostasis. Iron is taken up in the ferrous form and deposited as ferric hydroxides after oxidation.</text>
</comment>
<dbReference type="GO" id="GO:0005737">
    <property type="term" value="C:cytoplasm"/>
    <property type="evidence" value="ECO:0007669"/>
    <property type="project" value="TreeGrafter"/>
</dbReference>
<evidence type="ECO:0000256" key="8">
    <source>
        <dbReference type="PIRSR" id="PIRSR601519-1"/>
    </source>
</evidence>
<dbReference type="Proteomes" id="UP001497525">
    <property type="component" value="Unassembled WGS sequence"/>
</dbReference>
<dbReference type="PANTHER" id="PTHR11431">
    <property type="entry name" value="FERRITIN"/>
    <property type="match status" value="1"/>
</dbReference>
<proteinExistence type="inferred from homology"/>
<dbReference type="GO" id="GO:0008199">
    <property type="term" value="F:ferric iron binding"/>
    <property type="evidence" value="ECO:0007669"/>
    <property type="project" value="InterPro"/>
</dbReference>
<organism evidence="11 12">
    <name type="scientific">Calicophoron daubneyi</name>
    <name type="common">Rumen fluke</name>
    <name type="synonym">Paramphistomum daubneyi</name>
    <dbReference type="NCBI Taxonomy" id="300641"/>
    <lineage>
        <taxon>Eukaryota</taxon>
        <taxon>Metazoa</taxon>
        <taxon>Spiralia</taxon>
        <taxon>Lophotrochozoa</taxon>
        <taxon>Platyhelminthes</taxon>
        <taxon>Trematoda</taxon>
        <taxon>Digenea</taxon>
        <taxon>Plagiorchiida</taxon>
        <taxon>Pronocephalata</taxon>
        <taxon>Paramphistomoidea</taxon>
        <taxon>Paramphistomidae</taxon>
        <taxon>Calicophoron</taxon>
    </lineage>
</organism>
<dbReference type="GO" id="GO:0008198">
    <property type="term" value="F:ferrous iron binding"/>
    <property type="evidence" value="ECO:0007669"/>
    <property type="project" value="TreeGrafter"/>
</dbReference>
<dbReference type="PANTHER" id="PTHR11431:SF75">
    <property type="entry name" value="FERRITIN"/>
    <property type="match status" value="1"/>
</dbReference>
<name>A0AAV2TYB9_CALDB</name>
<dbReference type="InterPro" id="IPR009078">
    <property type="entry name" value="Ferritin-like_SF"/>
</dbReference>
<evidence type="ECO:0000259" key="10">
    <source>
        <dbReference type="PROSITE" id="PS50905"/>
    </source>
</evidence>
<keyword evidence="3 8" id="KW-0479">Metal-binding</keyword>
<feature type="domain" description="Ferritin-like diiron" evidence="10">
    <location>
        <begin position="6"/>
        <end position="158"/>
    </location>
</feature>
<reference evidence="11" key="1">
    <citation type="submission" date="2024-06" db="EMBL/GenBank/DDBJ databases">
        <authorList>
            <person name="Liu X."/>
            <person name="Lenzi L."/>
            <person name="Haldenby T S."/>
            <person name="Uol C."/>
        </authorList>
    </citation>
    <scope>NUCLEOTIDE SEQUENCE</scope>
</reference>
<dbReference type="InterPro" id="IPR012347">
    <property type="entry name" value="Ferritin-like"/>
</dbReference>
<dbReference type="GO" id="GO:0006826">
    <property type="term" value="P:iron ion transport"/>
    <property type="evidence" value="ECO:0007669"/>
    <property type="project" value="InterPro"/>
</dbReference>
<feature type="binding site" evidence="8">
    <location>
        <position position="106"/>
    </location>
    <ligand>
        <name>Fe cation</name>
        <dbReference type="ChEBI" id="CHEBI:24875"/>
        <label>1</label>
    </ligand>
</feature>
<comment type="catalytic activity">
    <reaction evidence="7 9">
        <text>4 Fe(2+) + O2 + 4 H(+) = 4 Fe(3+) + 2 H2O</text>
        <dbReference type="Rhea" id="RHEA:11148"/>
        <dbReference type="ChEBI" id="CHEBI:15377"/>
        <dbReference type="ChEBI" id="CHEBI:15378"/>
        <dbReference type="ChEBI" id="CHEBI:15379"/>
        <dbReference type="ChEBI" id="CHEBI:29033"/>
        <dbReference type="ChEBI" id="CHEBI:29034"/>
        <dbReference type="EC" id="1.16.3.1"/>
    </reaction>
</comment>
<keyword evidence="2 9" id="KW-0409">Iron storage</keyword>
<evidence type="ECO:0000313" key="11">
    <source>
        <dbReference type="EMBL" id="CAL5139873.1"/>
    </source>
</evidence>
<comment type="caution">
    <text evidence="11">The sequence shown here is derived from an EMBL/GenBank/DDBJ whole genome shotgun (WGS) entry which is preliminary data.</text>
</comment>
<dbReference type="Pfam" id="PF00210">
    <property type="entry name" value="Ferritin"/>
    <property type="match status" value="1"/>
</dbReference>
<accession>A0AAV2TYB9</accession>
<feature type="binding site" evidence="8">
    <location>
        <position position="140"/>
    </location>
    <ligand>
        <name>Fe cation</name>
        <dbReference type="ChEBI" id="CHEBI:24875"/>
        <label>1</label>
    </ligand>
</feature>
<evidence type="ECO:0000256" key="6">
    <source>
        <dbReference type="ARBA" id="ARBA00025111"/>
    </source>
</evidence>
<evidence type="ECO:0000256" key="7">
    <source>
        <dbReference type="ARBA" id="ARBA00047990"/>
    </source>
</evidence>
<evidence type="ECO:0000256" key="9">
    <source>
        <dbReference type="RuleBase" id="RU361145"/>
    </source>
</evidence>